<keyword evidence="3" id="KW-1185">Reference proteome</keyword>
<dbReference type="STRING" id="1123237.Salmuc_02939"/>
<evidence type="ECO:0000256" key="1">
    <source>
        <dbReference type="SAM" id="Phobius"/>
    </source>
</evidence>
<feature type="transmembrane region" description="Helical" evidence="1">
    <location>
        <begin position="90"/>
        <end position="114"/>
    </location>
</feature>
<evidence type="ECO:0008006" key="4">
    <source>
        <dbReference type="Google" id="ProtNLM"/>
    </source>
</evidence>
<dbReference type="GO" id="GO:0005886">
    <property type="term" value="C:plasma membrane"/>
    <property type="evidence" value="ECO:0007669"/>
    <property type="project" value="TreeGrafter"/>
</dbReference>
<organism evidence="2 3">
    <name type="scientific">Salipiger mucosus DSM 16094</name>
    <dbReference type="NCBI Taxonomy" id="1123237"/>
    <lineage>
        <taxon>Bacteria</taxon>
        <taxon>Pseudomonadati</taxon>
        <taxon>Pseudomonadota</taxon>
        <taxon>Alphaproteobacteria</taxon>
        <taxon>Rhodobacterales</taxon>
        <taxon>Roseobacteraceae</taxon>
        <taxon>Salipiger</taxon>
    </lineage>
</organism>
<comment type="caution">
    <text evidence="2">The sequence shown here is derived from an EMBL/GenBank/DDBJ whole genome shotgun (WGS) entry which is preliminary data.</text>
</comment>
<feature type="transmembrane region" description="Helical" evidence="1">
    <location>
        <begin position="126"/>
        <end position="149"/>
    </location>
</feature>
<dbReference type="PANTHER" id="PTHR34980:SF2">
    <property type="entry name" value="INNER MEMBRANE PROTEIN YHAH-RELATED"/>
    <property type="match status" value="1"/>
</dbReference>
<dbReference type="InterPro" id="IPR008523">
    <property type="entry name" value="DUF805"/>
</dbReference>
<keyword evidence="1" id="KW-0472">Membrane</keyword>
<dbReference type="AlphaFoldDB" id="S9SKR3"/>
<feature type="transmembrane region" description="Helical" evidence="1">
    <location>
        <begin position="26"/>
        <end position="48"/>
    </location>
</feature>
<protein>
    <recommendedName>
        <fullName evidence="4">Integral membrane protein</fullName>
    </recommendedName>
</protein>
<dbReference type="Proteomes" id="UP000015347">
    <property type="component" value="Unassembled WGS sequence"/>
</dbReference>
<reference evidence="3" key="1">
    <citation type="journal article" date="2014" name="Stand. Genomic Sci.">
        <title>Genome sequence of the exopolysaccharide-producing Salipiger mucosus type strain (DSM 16094(T)), a moderately halophilic member of the Roseobacter clade.</title>
        <authorList>
            <person name="Riedel T."/>
            <person name="Spring S."/>
            <person name="Fiebig A."/>
            <person name="Petersen J."/>
            <person name="Kyrpides N.C."/>
            <person name="Goker M."/>
            <person name="Klenk H.P."/>
        </authorList>
    </citation>
    <scope>NUCLEOTIDE SEQUENCE [LARGE SCALE GENOMIC DNA]</scope>
    <source>
        <strain evidence="3">DSM 16094</strain>
    </source>
</reference>
<accession>S9SKR3</accession>
<keyword evidence="1" id="KW-0812">Transmembrane</keyword>
<dbReference type="RefSeq" id="WP_020040728.1">
    <property type="nucleotide sequence ID" value="NZ_KE557273.1"/>
</dbReference>
<dbReference type="EMBL" id="APVH01000002">
    <property type="protein sequence ID" value="EPX86964.1"/>
    <property type="molecule type" value="Genomic_DNA"/>
</dbReference>
<gene>
    <name evidence="2" type="ORF">Salmuc_02939</name>
</gene>
<evidence type="ECO:0000313" key="3">
    <source>
        <dbReference type="Proteomes" id="UP000015347"/>
    </source>
</evidence>
<dbReference type="eggNOG" id="COG3152">
    <property type="taxonomic scope" value="Bacteria"/>
</dbReference>
<dbReference type="HOGENOM" id="CLU_093674_0_1_5"/>
<proteinExistence type="predicted"/>
<keyword evidence="1" id="KW-1133">Transmembrane helix</keyword>
<dbReference type="OrthoDB" id="9812349at2"/>
<evidence type="ECO:0000313" key="2">
    <source>
        <dbReference type="EMBL" id="EPX86964.1"/>
    </source>
</evidence>
<sequence>MGFVDAVKAGFRNYVTFSGRASRPDFWWWALFIFAGSLVLSLVDAALFGVAAETGEARQVLSGLFNLGVLLPTMAVGFRRMHDSGRPGWYYLLPFLVSLGLMLVVTFGMATAVAVEGGSPGAGMAVGMAGLAAIGIAQIVLLVLMIWWLTRPSDPGTNAHGPPPT</sequence>
<feature type="transmembrane region" description="Helical" evidence="1">
    <location>
        <begin position="60"/>
        <end position="78"/>
    </location>
</feature>
<dbReference type="PANTHER" id="PTHR34980">
    <property type="entry name" value="INNER MEMBRANE PROTEIN-RELATED-RELATED"/>
    <property type="match status" value="1"/>
</dbReference>
<name>S9SKR3_9RHOB</name>
<dbReference type="Pfam" id="PF05656">
    <property type="entry name" value="DUF805"/>
    <property type="match status" value="1"/>
</dbReference>